<name>A0A140H4X1_9BROM</name>
<evidence type="ECO:0000313" key="2">
    <source>
        <dbReference type="EMBL" id="AMN92172.1"/>
    </source>
</evidence>
<sequence>MDAKLLEEENVVQQLARLQDVRRRRRKSHAMNKRARGHKSPNEKARSNLWYLKNLPFHRVDAVDLFELEHQSHSLPLQRFSSGTDETDTSHATFRRSIFPDTSSFCSDGVGDGDFDDTDWFAGNEWCEGAF</sequence>
<protein>
    <submittedName>
        <fullName evidence="2">2b</fullName>
    </submittedName>
</protein>
<feature type="compositionally biased region" description="Basic residues" evidence="1">
    <location>
        <begin position="22"/>
        <end position="39"/>
    </location>
</feature>
<dbReference type="Pfam" id="PF03263">
    <property type="entry name" value="Cucumo_2B"/>
    <property type="match status" value="1"/>
</dbReference>
<dbReference type="Proteomes" id="UP000246229">
    <property type="component" value="Genome"/>
</dbReference>
<organism evidence="2 3">
    <name type="scientific">Cucumber mosaic virus</name>
    <name type="common">cucumber mosaic cucumovirus</name>
    <dbReference type="NCBI Taxonomy" id="12305"/>
    <lineage>
        <taxon>Viruses</taxon>
        <taxon>Riboviria</taxon>
        <taxon>Orthornavirae</taxon>
        <taxon>Kitrinoviricota</taxon>
        <taxon>Alsuviricetes</taxon>
        <taxon>Martellivirales</taxon>
        <taxon>Bromoviridae</taxon>
        <taxon>Cucumovirus</taxon>
        <taxon>Cucumovirus CMV</taxon>
    </lineage>
</organism>
<dbReference type="Gene3D" id="1.20.5.3800">
    <property type="match status" value="1"/>
</dbReference>
<evidence type="ECO:0000313" key="3">
    <source>
        <dbReference type="Proteomes" id="UP000246229"/>
    </source>
</evidence>
<dbReference type="InterPro" id="IPR004946">
    <property type="entry name" value="Cucumo_2B"/>
</dbReference>
<dbReference type="EMBL" id="KU558988">
    <property type="protein sequence ID" value="AMN92172.1"/>
    <property type="molecule type" value="Viral_cRNA"/>
</dbReference>
<accession>A0A140H4X1</accession>
<evidence type="ECO:0000256" key="1">
    <source>
        <dbReference type="SAM" id="MobiDB-lite"/>
    </source>
</evidence>
<proteinExistence type="predicted"/>
<reference evidence="2 3" key="1">
    <citation type="submission" date="2016-01" db="EMBL/GenBank/DDBJ databases">
        <title>A genetically novel, narrow host range isolate of Cucumber mosaic virus (CMV) from rosemary.</title>
        <authorList>
            <person name="Tepfer M."/>
            <person name="Girardot G."/>
            <person name="Feneant L."/>
            <person name="Ben Tamarzizt H."/>
            <person name="Verdin E."/>
            <person name="Moury B."/>
            <person name="Jacquemond M."/>
        </authorList>
    </citation>
    <scope>NUCLEOTIDE SEQUENCE [LARGE SCALE GENOMIC DNA]</scope>
    <source>
        <strain evidence="2">Rom</strain>
    </source>
</reference>
<feature type="region of interest" description="Disordered" evidence="1">
    <location>
        <begin position="20"/>
        <end position="44"/>
    </location>
</feature>